<evidence type="ECO:0000313" key="4">
    <source>
        <dbReference type="EMBL" id="MFC3051023.1"/>
    </source>
</evidence>
<comment type="caution">
    <text evidence="4">The sequence shown here is derived from an EMBL/GenBank/DDBJ whole genome shotgun (WGS) entry which is preliminary data.</text>
</comment>
<dbReference type="Proteomes" id="UP001595444">
    <property type="component" value="Unassembled WGS sequence"/>
</dbReference>
<evidence type="ECO:0000256" key="2">
    <source>
        <dbReference type="ARBA" id="ARBA00023235"/>
    </source>
</evidence>
<evidence type="ECO:0000259" key="3">
    <source>
        <dbReference type="PROSITE" id="PS51168"/>
    </source>
</evidence>
<accession>A0ABV7D1K8</accession>
<dbReference type="InterPro" id="IPR036979">
    <property type="entry name" value="CM_dom_sf"/>
</dbReference>
<dbReference type="EC" id="5.4.99.5" evidence="1"/>
<dbReference type="InterPro" id="IPR002701">
    <property type="entry name" value="CM_II_prokaryot"/>
</dbReference>
<organism evidence="4 5">
    <name type="scientific">Kordiimonas pumila</name>
    <dbReference type="NCBI Taxonomy" id="2161677"/>
    <lineage>
        <taxon>Bacteria</taxon>
        <taxon>Pseudomonadati</taxon>
        <taxon>Pseudomonadota</taxon>
        <taxon>Alphaproteobacteria</taxon>
        <taxon>Kordiimonadales</taxon>
        <taxon>Kordiimonadaceae</taxon>
        <taxon>Kordiimonas</taxon>
    </lineage>
</organism>
<proteinExistence type="predicted"/>
<keyword evidence="2" id="KW-0413">Isomerase</keyword>
<dbReference type="RefSeq" id="WP_228073431.1">
    <property type="nucleotide sequence ID" value="NZ_CP061205.1"/>
</dbReference>
<dbReference type="SMART" id="SM00830">
    <property type="entry name" value="CM_2"/>
    <property type="match status" value="1"/>
</dbReference>
<dbReference type="EMBL" id="JBHRSL010000002">
    <property type="protein sequence ID" value="MFC3051023.1"/>
    <property type="molecule type" value="Genomic_DNA"/>
</dbReference>
<evidence type="ECO:0000256" key="1">
    <source>
        <dbReference type="ARBA" id="ARBA00012404"/>
    </source>
</evidence>
<dbReference type="SUPFAM" id="SSF48600">
    <property type="entry name" value="Chorismate mutase II"/>
    <property type="match status" value="1"/>
</dbReference>
<dbReference type="Gene3D" id="1.20.59.10">
    <property type="entry name" value="Chorismate mutase"/>
    <property type="match status" value="1"/>
</dbReference>
<dbReference type="PANTHER" id="PTHR38041:SF1">
    <property type="entry name" value="CHORISMATE MUTASE"/>
    <property type="match status" value="1"/>
</dbReference>
<gene>
    <name evidence="4" type="ORF">ACFOKA_03785</name>
</gene>
<name>A0ABV7D1K8_9PROT</name>
<dbReference type="PANTHER" id="PTHR38041">
    <property type="entry name" value="CHORISMATE MUTASE"/>
    <property type="match status" value="1"/>
</dbReference>
<reference evidence="5" key="1">
    <citation type="journal article" date="2019" name="Int. J. Syst. Evol. Microbiol.">
        <title>The Global Catalogue of Microorganisms (GCM) 10K type strain sequencing project: providing services to taxonomists for standard genome sequencing and annotation.</title>
        <authorList>
            <consortium name="The Broad Institute Genomics Platform"/>
            <consortium name="The Broad Institute Genome Sequencing Center for Infectious Disease"/>
            <person name="Wu L."/>
            <person name="Ma J."/>
        </authorList>
    </citation>
    <scope>NUCLEOTIDE SEQUENCE [LARGE SCALE GENOMIC DNA]</scope>
    <source>
        <strain evidence="5">KCTC 62164</strain>
    </source>
</reference>
<dbReference type="PROSITE" id="PS51168">
    <property type="entry name" value="CHORISMATE_MUT_2"/>
    <property type="match status" value="1"/>
</dbReference>
<protein>
    <recommendedName>
        <fullName evidence="1">chorismate mutase</fullName>
        <ecNumber evidence="1">5.4.99.5</ecNumber>
    </recommendedName>
</protein>
<dbReference type="InterPro" id="IPR036263">
    <property type="entry name" value="Chorismate_II_sf"/>
</dbReference>
<dbReference type="InterPro" id="IPR051331">
    <property type="entry name" value="Chorismate_mutase-related"/>
</dbReference>
<dbReference type="Pfam" id="PF01817">
    <property type="entry name" value="CM_2"/>
    <property type="match status" value="1"/>
</dbReference>
<evidence type="ECO:0000313" key="5">
    <source>
        <dbReference type="Proteomes" id="UP001595444"/>
    </source>
</evidence>
<feature type="domain" description="Chorismate mutase" evidence="3">
    <location>
        <begin position="1"/>
        <end position="91"/>
    </location>
</feature>
<sequence length="102" mass="12195">MKSCTTMQDVRQEIDRLDKQLVPLLLERLAYVAQAGTIKESRDTVIDEWRIEDVVKKVKFNVTSGHSESEYIEKLYRYLITLSIEHEFKIWDQHNKNLEKRL</sequence>
<keyword evidence="5" id="KW-1185">Reference proteome</keyword>